<organism evidence="1 2">
    <name type="scientific">Maribacter luteus</name>
    <dbReference type="NCBI Taxonomy" id="2594478"/>
    <lineage>
        <taxon>Bacteria</taxon>
        <taxon>Pseudomonadati</taxon>
        <taxon>Bacteroidota</taxon>
        <taxon>Flavobacteriia</taxon>
        <taxon>Flavobacteriales</taxon>
        <taxon>Flavobacteriaceae</taxon>
        <taxon>Maribacter</taxon>
    </lineage>
</organism>
<reference evidence="1 2" key="1">
    <citation type="submission" date="2019-11" db="EMBL/GenBank/DDBJ databases">
        <title>Maribacter lutea sp. nov., a marine bacterium isolated from intertidal sand.</title>
        <authorList>
            <person name="Liu A."/>
        </authorList>
    </citation>
    <scope>NUCLEOTIDE SEQUENCE [LARGE SCALE GENOMIC DNA]</scope>
    <source>
        <strain evidence="1 2">RZ05</strain>
    </source>
</reference>
<evidence type="ECO:0000313" key="1">
    <source>
        <dbReference type="EMBL" id="MRX62803.1"/>
    </source>
</evidence>
<dbReference type="EMBL" id="WKJH01000001">
    <property type="protein sequence ID" value="MRX62803.1"/>
    <property type="molecule type" value="Genomic_DNA"/>
</dbReference>
<keyword evidence="2" id="KW-1185">Reference proteome</keyword>
<dbReference type="Proteomes" id="UP000443153">
    <property type="component" value="Unassembled WGS sequence"/>
</dbReference>
<name>A0A6I2MG85_9FLAO</name>
<protein>
    <submittedName>
        <fullName evidence="1">Uncharacterized protein</fullName>
    </submittedName>
</protein>
<proteinExistence type="predicted"/>
<dbReference type="AlphaFoldDB" id="A0A6I2MG85"/>
<evidence type="ECO:0000313" key="2">
    <source>
        <dbReference type="Proteomes" id="UP000443153"/>
    </source>
</evidence>
<accession>A0A6I2MG85</accession>
<comment type="caution">
    <text evidence="1">The sequence shown here is derived from an EMBL/GenBank/DDBJ whole genome shotgun (WGS) entry which is preliminary data.</text>
</comment>
<sequence length="81" mass="9679">MDIFFITMGWEKDDPTISDRLRIAQRGFYKNSYGPTKCRWKVLNWQKKQYAELQVQLRKFLDDDVPRIEKVLVNAGPPPFM</sequence>
<gene>
    <name evidence="1" type="ORF">GJ691_01365</name>
</gene>